<evidence type="ECO:0000256" key="12">
    <source>
        <dbReference type="ARBA" id="ARBA00022801"/>
    </source>
</evidence>
<keyword evidence="8 14" id="KW-0963">Cytoplasm</keyword>
<comment type="cofactor">
    <cofactor evidence="14 15">
        <name>Mn(2+)</name>
        <dbReference type="ChEBI" id="CHEBI:29035"/>
    </cofactor>
    <cofactor evidence="14 15">
        <name>Mg(2+)</name>
        <dbReference type="ChEBI" id="CHEBI:18420"/>
    </cofactor>
    <text evidence="14 15">Manganese or magnesium. Binds 1 divalent metal ion per monomer in the absence of substrate. May bind a second metal ion after substrate binding.</text>
</comment>
<dbReference type="Pfam" id="PF11858">
    <property type="entry name" value="DUF3378"/>
    <property type="match status" value="1"/>
</dbReference>
<evidence type="ECO:0000256" key="2">
    <source>
        <dbReference type="ARBA" id="ARBA00001946"/>
    </source>
</evidence>
<proteinExistence type="inferred from homology"/>
<dbReference type="InterPro" id="IPR001352">
    <property type="entry name" value="RNase_HII/HIII"/>
</dbReference>
<sequence length="297" mass="33731">MKTITVKLTQNQIKELKERYAKLPMRFDIQYTHYQIKGSDFTITAYTSGKVVFSGEGAEYHASPYTDGKTESKSSSQTISSPQAVFHAGSDEVGTGDYFGPITVCAALVTEENMKHLPIHEIMDTKQMKDEVILQIAPKIMDEITYSLLVLQNQRYNIIHQTMNLNVIKAKLHNQAYLHLAEKAEVMPDLAVVDQFMPENRYYEALVNEKAVYRKLHFETKAENKYLAVACGAIIARYAFLKAYEQLEETYGVTFPKGAGTHVDTFGQALVKEHGPEILEKVAKYHFSNTQRIIHHD</sequence>
<evidence type="ECO:0000259" key="16">
    <source>
        <dbReference type="PROSITE" id="PS51975"/>
    </source>
</evidence>
<dbReference type="InterPro" id="IPR036397">
    <property type="entry name" value="RNaseH_sf"/>
</dbReference>
<dbReference type="RefSeq" id="WP_187533149.1">
    <property type="nucleotide sequence ID" value="NZ_CBCSHU010000002.1"/>
</dbReference>
<evidence type="ECO:0000313" key="18">
    <source>
        <dbReference type="Proteomes" id="UP000515928"/>
    </source>
</evidence>
<evidence type="ECO:0000256" key="6">
    <source>
        <dbReference type="ARBA" id="ARBA00012180"/>
    </source>
</evidence>
<accession>A0A7G9RWP1</accession>
<evidence type="ECO:0000256" key="11">
    <source>
        <dbReference type="ARBA" id="ARBA00022759"/>
    </source>
</evidence>
<feature type="domain" description="RNase H type-2" evidence="16">
    <location>
        <begin position="85"/>
        <end position="297"/>
    </location>
</feature>
<dbReference type="EC" id="3.1.26.4" evidence="6 14"/>
<dbReference type="Pfam" id="PF01351">
    <property type="entry name" value="RNase_HII"/>
    <property type="match status" value="1"/>
</dbReference>
<reference evidence="17 18" key="1">
    <citation type="submission" date="2020-08" db="EMBL/GenBank/DDBJ databases">
        <title>Genome sequence of Erysipelothrix inopinata DSM 15511T.</title>
        <authorList>
            <person name="Hyun D.-W."/>
            <person name="Bae J.-W."/>
        </authorList>
    </citation>
    <scope>NUCLEOTIDE SEQUENCE [LARGE SCALE GENOMIC DNA]</scope>
    <source>
        <strain evidence="17 18">DSM 15511</strain>
    </source>
</reference>
<gene>
    <name evidence="14 17" type="primary">rnhC</name>
    <name evidence="17" type="ORF">H9L01_06445</name>
</gene>
<dbReference type="PIRSF" id="PIRSF037748">
    <property type="entry name" value="RnhC"/>
    <property type="match status" value="1"/>
</dbReference>
<evidence type="ECO:0000256" key="7">
    <source>
        <dbReference type="ARBA" id="ARBA00021407"/>
    </source>
</evidence>
<dbReference type="PROSITE" id="PS51975">
    <property type="entry name" value="RNASE_H_2"/>
    <property type="match status" value="1"/>
</dbReference>
<evidence type="ECO:0000256" key="1">
    <source>
        <dbReference type="ARBA" id="ARBA00000077"/>
    </source>
</evidence>
<keyword evidence="11 14" id="KW-0255">Endonuclease</keyword>
<keyword evidence="9 14" id="KW-0540">Nuclease</keyword>
<dbReference type="GO" id="GO:0004523">
    <property type="term" value="F:RNA-DNA hybrid ribonuclease activity"/>
    <property type="evidence" value="ECO:0007669"/>
    <property type="project" value="UniProtKB-UniRule"/>
</dbReference>
<evidence type="ECO:0000256" key="14">
    <source>
        <dbReference type="HAMAP-Rule" id="MF_00053"/>
    </source>
</evidence>
<dbReference type="EMBL" id="CP060715">
    <property type="protein sequence ID" value="QNN60016.1"/>
    <property type="molecule type" value="Genomic_DNA"/>
</dbReference>
<dbReference type="PANTHER" id="PTHR10954:SF23">
    <property type="entry name" value="RIBONUCLEASE"/>
    <property type="match status" value="1"/>
</dbReference>
<dbReference type="Proteomes" id="UP000515928">
    <property type="component" value="Chromosome"/>
</dbReference>
<feature type="binding site" evidence="14 15">
    <location>
        <position position="194"/>
    </location>
    <ligand>
        <name>a divalent metal cation</name>
        <dbReference type="ChEBI" id="CHEBI:60240"/>
    </ligand>
</feature>
<feature type="binding site" evidence="14 15">
    <location>
        <position position="91"/>
    </location>
    <ligand>
        <name>a divalent metal cation</name>
        <dbReference type="ChEBI" id="CHEBI:60240"/>
    </ligand>
</feature>
<evidence type="ECO:0000256" key="3">
    <source>
        <dbReference type="ARBA" id="ARBA00004065"/>
    </source>
</evidence>
<dbReference type="GO" id="GO:0005737">
    <property type="term" value="C:cytoplasm"/>
    <property type="evidence" value="ECO:0007669"/>
    <property type="project" value="UniProtKB-SubCell"/>
</dbReference>
<dbReference type="KEGG" id="eio:H9L01_06445"/>
<comment type="similarity">
    <text evidence="5 14">Belongs to the RNase HII family. RnhC subfamily.</text>
</comment>
<protein>
    <recommendedName>
        <fullName evidence="7 14">Ribonuclease HIII</fullName>
        <shortName evidence="14">RNase HIII</shortName>
        <ecNumber evidence="6 14">3.1.26.4</ecNumber>
    </recommendedName>
</protein>
<organism evidence="17 18">
    <name type="scientific">Erysipelothrix inopinata</name>
    <dbReference type="NCBI Taxonomy" id="225084"/>
    <lineage>
        <taxon>Bacteria</taxon>
        <taxon>Bacillati</taxon>
        <taxon>Bacillota</taxon>
        <taxon>Erysipelotrichia</taxon>
        <taxon>Erysipelotrichales</taxon>
        <taxon>Erysipelotrichaceae</taxon>
        <taxon>Erysipelothrix</taxon>
    </lineage>
</organism>
<evidence type="ECO:0000313" key="17">
    <source>
        <dbReference type="EMBL" id="QNN60016.1"/>
    </source>
</evidence>
<evidence type="ECO:0000256" key="13">
    <source>
        <dbReference type="ARBA" id="ARBA00022842"/>
    </source>
</evidence>
<evidence type="ECO:0000256" key="8">
    <source>
        <dbReference type="ARBA" id="ARBA00022490"/>
    </source>
</evidence>
<dbReference type="GO" id="GO:0000287">
    <property type="term" value="F:magnesium ion binding"/>
    <property type="evidence" value="ECO:0007669"/>
    <property type="project" value="UniProtKB-UniRule"/>
</dbReference>
<keyword evidence="10 14" id="KW-0479">Metal-binding</keyword>
<dbReference type="SUPFAM" id="SSF53098">
    <property type="entry name" value="Ribonuclease H-like"/>
    <property type="match status" value="1"/>
</dbReference>
<dbReference type="InterPro" id="IPR012295">
    <property type="entry name" value="TBP_dom_sf"/>
</dbReference>
<dbReference type="InterPro" id="IPR024568">
    <property type="entry name" value="RNase_HIII_N"/>
</dbReference>
<dbReference type="PANTHER" id="PTHR10954">
    <property type="entry name" value="RIBONUCLEASE H2 SUBUNIT A"/>
    <property type="match status" value="1"/>
</dbReference>
<dbReference type="Gene3D" id="3.30.310.10">
    <property type="entry name" value="TATA-Binding Protein"/>
    <property type="match status" value="1"/>
</dbReference>
<comment type="subcellular location">
    <subcellularLocation>
        <location evidence="4 14">Cytoplasm</location>
    </subcellularLocation>
</comment>
<dbReference type="HAMAP" id="MF_00053">
    <property type="entry name" value="RNase_HIII"/>
    <property type="match status" value="1"/>
</dbReference>
<keyword evidence="12 14" id="KW-0378">Hydrolase</keyword>
<dbReference type="GO" id="GO:0006298">
    <property type="term" value="P:mismatch repair"/>
    <property type="evidence" value="ECO:0007669"/>
    <property type="project" value="TreeGrafter"/>
</dbReference>
<evidence type="ECO:0000256" key="10">
    <source>
        <dbReference type="ARBA" id="ARBA00022723"/>
    </source>
</evidence>
<feature type="binding site" evidence="14 15">
    <location>
        <position position="92"/>
    </location>
    <ligand>
        <name>a divalent metal cation</name>
        <dbReference type="ChEBI" id="CHEBI:60240"/>
    </ligand>
</feature>
<comment type="catalytic activity">
    <reaction evidence="1 14 15">
        <text>Endonucleolytic cleavage to 5'-phosphomonoester.</text>
        <dbReference type="EC" id="3.1.26.4"/>
    </reaction>
</comment>
<dbReference type="NCBIfam" id="TIGR00716">
    <property type="entry name" value="rnhC"/>
    <property type="match status" value="1"/>
</dbReference>
<evidence type="ECO:0000256" key="5">
    <source>
        <dbReference type="ARBA" id="ARBA00008378"/>
    </source>
</evidence>
<evidence type="ECO:0000256" key="9">
    <source>
        <dbReference type="ARBA" id="ARBA00022722"/>
    </source>
</evidence>
<comment type="cofactor">
    <cofactor evidence="2">
        <name>Mg(2+)</name>
        <dbReference type="ChEBI" id="CHEBI:18420"/>
    </cofactor>
</comment>
<dbReference type="CDD" id="cd06590">
    <property type="entry name" value="RNase_HII_bacteria_HIII_like"/>
    <property type="match status" value="1"/>
</dbReference>
<dbReference type="InterPro" id="IPR012337">
    <property type="entry name" value="RNaseH-like_sf"/>
</dbReference>
<keyword evidence="13 14" id="KW-0460">Magnesium</keyword>
<name>A0A7G9RWP1_9FIRM</name>
<dbReference type="FunFam" id="3.30.420.10:FF:000047">
    <property type="entry name" value="Ribonuclease HIII"/>
    <property type="match status" value="1"/>
</dbReference>
<evidence type="ECO:0000256" key="4">
    <source>
        <dbReference type="ARBA" id="ARBA00004496"/>
    </source>
</evidence>
<keyword evidence="18" id="KW-1185">Reference proteome</keyword>
<dbReference type="GO" id="GO:0003723">
    <property type="term" value="F:RNA binding"/>
    <property type="evidence" value="ECO:0007669"/>
    <property type="project" value="UniProtKB-UniRule"/>
</dbReference>
<dbReference type="GO" id="GO:0032299">
    <property type="term" value="C:ribonuclease H2 complex"/>
    <property type="evidence" value="ECO:0007669"/>
    <property type="project" value="TreeGrafter"/>
</dbReference>
<dbReference type="InterPro" id="IPR004641">
    <property type="entry name" value="RNase_HIII"/>
</dbReference>
<dbReference type="AlphaFoldDB" id="A0A7G9RWP1"/>
<dbReference type="Gene3D" id="3.30.420.10">
    <property type="entry name" value="Ribonuclease H-like superfamily/Ribonuclease H"/>
    <property type="match status" value="1"/>
</dbReference>
<dbReference type="GO" id="GO:0043137">
    <property type="term" value="P:DNA replication, removal of RNA primer"/>
    <property type="evidence" value="ECO:0007669"/>
    <property type="project" value="TreeGrafter"/>
</dbReference>
<evidence type="ECO:0000256" key="15">
    <source>
        <dbReference type="PROSITE-ProRule" id="PRU01319"/>
    </source>
</evidence>
<comment type="function">
    <text evidence="3 14">Endonuclease that specifically degrades the RNA of RNA-DNA hybrids.</text>
</comment>
<dbReference type="InterPro" id="IPR024567">
    <property type="entry name" value="RNase_HII/HIII_dom"/>
</dbReference>